<dbReference type="GO" id="GO:0019899">
    <property type="term" value="F:enzyme binding"/>
    <property type="evidence" value="ECO:0007669"/>
    <property type="project" value="UniProtKB-ARBA"/>
</dbReference>
<dbReference type="Gene3D" id="1.10.510.10">
    <property type="entry name" value="Transferase(Phosphotransferase) domain 1"/>
    <property type="match status" value="1"/>
</dbReference>
<dbReference type="SUPFAM" id="SSF56112">
    <property type="entry name" value="Protein kinase-like (PK-like)"/>
    <property type="match status" value="1"/>
</dbReference>
<reference evidence="11" key="1">
    <citation type="submission" date="2023-03" db="UniProtKB">
        <authorList>
            <consortium name="WormBaseParasite"/>
        </authorList>
    </citation>
    <scope>IDENTIFICATION</scope>
</reference>
<dbReference type="GO" id="GO:0007254">
    <property type="term" value="P:JNK cascade"/>
    <property type="evidence" value="ECO:0007669"/>
    <property type="project" value="TreeGrafter"/>
</dbReference>
<evidence type="ECO:0000256" key="1">
    <source>
        <dbReference type="ARBA" id="ARBA00006529"/>
    </source>
</evidence>
<keyword evidence="2 8" id="KW-0723">Serine/threonine-protein kinase</keyword>
<dbReference type="Proteomes" id="UP000036681">
    <property type="component" value="Unplaced"/>
</dbReference>
<dbReference type="PRINTS" id="PR00109">
    <property type="entry name" value="TYRKINASE"/>
</dbReference>
<evidence type="ECO:0000256" key="8">
    <source>
        <dbReference type="RuleBase" id="RU000304"/>
    </source>
</evidence>
<dbReference type="PROSITE" id="PS00107">
    <property type="entry name" value="PROTEIN_KINASE_ATP"/>
    <property type="match status" value="1"/>
</dbReference>
<evidence type="ECO:0000256" key="5">
    <source>
        <dbReference type="ARBA" id="ARBA00022777"/>
    </source>
</evidence>
<dbReference type="GO" id="GO:0006950">
    <property type="term" value="P:response to stress"/>
    <property type="evidence" value="ECO:0007669"/>
    <property type="project" value="UniProtKB-ARBA"/>
</dbReference>
<comment type="similarity">
    <text evidence="1">Belongs to the protein kinase superfamily. STE Ser/Thr protein kinase family. MAP kinase kinase kinase subfamily.</text>
</comment>
<dbReference type="GO" id="GO:0005524">
    <property type="term" value="F:ATP binding"/>
    <property type="evidence" value="ECO:0007669"/>
    <property type="project" value="UniProtKB-UniRule"/>
</dbReference>
<dbReference type="PANTHER" id="PTHR46716:SF1">
    <property type="entry name" value="MITOGEN-ACTIVATED PROTEIN KINASE KINASE KINASE 7"/>
    <property type="match status" value="1"/>
</dbReference>
<evidence type="ECO:0000256" key="2">
    <source>
        <dbReference type="ARBA" id="ARBA00022527"/>
    </source>
</evidence>
<feature type="binding site" evidence="7">
    <location>
        <position position="53"/>
    </location>
    <ligand>
        <name>ATP</name>
        <dbReference type="ChEBI" id="CHEBI:30616"/>
    </ligand>
</feature>
<name>A0A9J2P6E6_ASCLU</name>
<dbReference type="GO" id="GO:0043123">
    <property type="term" value="P:positive regulation of canonical NF-kappaB signal transduction"/>
    <property type="evidence" value="ECO:0007669"/>
    <property type="project" value="TreeGrafter"/>
</dbReference>
<evidence type="ECO:0000256" key="4">
    <source>
        <dbReference type="ARBA" id="ARBA00022741"/>
    </source>
</evidence>
<protein>
    <submittedName>
        <fullName evidence="11">Mitogen-activated protein kinase kinase kinase</fullName>
    </submittedName>
</protein>
<dbReference type="WBParaSite" id="ALUE_0000546001-mRNA-1">
    <property type="protein sequence ID" value="ALUE_0000546001-mRNA-1"/>
    <property type="gene ID" value="ALUE_0000546001"/>
</dbReference>
<dbReference type="AlphaFoldDB" id="A0A9J2P6E6"/>
<sequence length="491" mass="54895">MTTETLSSTSTANTENPFLEVDVLSLQFIGHLGRGTYGNVQKAKWRGQLVAVKIIENDSERDRKSFINEMKFLRTLVHPNIIQVYGACSRPKIALVMELMENGSMHDLLHVRLSLQYKADHVFSWSRQCAGAISYMHASNYVHRDLKPPNLLLKNGYRLLKVCDFGTVARVKTTMTNNRGSAAWMAPEVFSGSKYNEKCDVYSFGIMLWEMITRRKPFEDVEGSALTILWKAFMDARPPPIAGCPQPLMDLIVRCWAKDPNARPTMAKVYDVLTVFQTIFPEGDSELIDRSVLENTKISTEPKPVLPFDPVASLTLAASESSPNSSTLDESLSTGSVIPQSQVEQPNGDTLDHPKVKNASLRGKQASAPSRGIAAPEDWSFSFLEAIDPHLKPVAPLSHRREDEELYLAQLMACKNLYELECELKCALRENCLHNVGPSIGKRMCARHNAMVLWARSIRKEIELRVSEAASALMLKYPFITLVGAIGLPRN</sequence>
<evidence type="ECO:0000259" key="9">
    <source>
        <dbReference type="PROSITE" id="PS50011"/>
    </source>
</evidence>
<keyword evidence="3" id="KW-0808">Transferase</keyword>
<evidence type="ECO:0000256" key="6">
    <source>
        <dbReference type="ARBA" id="ARBA00022840"/>
    </source>
</evidence>
<dbReference type="PANTHER" id="PTHR46716">
    <property type="entry name" value="MITOGEN-ACTIVATED PROTEIN KINASE KINASE KINASE 7"/>
    <property type="match status" value="1"/>
</dbReference>
<feature type="domain" description="Protein kinase" evidence="9">
    <location>
        <begin position="26"/>
        <end position="280"/>
    </location>
</feature>
<dbReference type="SMART" id="SM00220">
    <property type="entry name" value="S_TKc"/>
    <property type="match status" value="1"/>
</dbReference>
<evidence type="ECO:0000256" key="3">
    <source>
        <dbReference type="ARBA" id="ARBA00022679"/>
    </source>
</evidence>
<evidence type="ECO:0000256" key="7">
    <source>
        <dbReference type="PROSITE-ProRule" id="PRU10141"/>
    </source>
</evidence>
<keyword evidence="10" id="KW-1185">Reference proteome</keyword>
<dbReference type="InterPro" id="IPR001245">
    <property type="entry name" value="Ser-Thr/Tyr_kinase_cat_dom"/>
</dbReference>
<keyword evidence="5" id="KW-0418">Kinase</keyword>
<proteinExistence type="inferred from homology"/>
<dbReference type="InterPro" id="IPR008271">
    <property type="entry name" value="Ser/Thr_kinase_AS"/>
</dbReference>
<dbReference type="GO" id="GO:0004709">
    <property type="term" value="F:MAP kinase kinase kinase activity"/>
    <property type="evidence" value="ECO:0007669"/>
    <property type="project" value="TreeGrafter"/>
</dbReference>
<organism evidence="10 11">
    <name type="scientific">Ascaris lumbricoides</name>
    <name type="common">Giant roundworm</name>
    <dbReference type="NCBI Taxonomy" id="6252"/>
    <lineage>
        <taxon>Eukaryota</taxon>
        <taxon>Metazoa</taxon>
        <taxon>Ecdysozoa</taxon>
        <taxon>Nematoda</taxon>
        <taxon>Chromadorea</taxon>
        <taxon>Rhabditida</taxon>
        <taxon>Spirurina</taxon>
        <taxon>Ascaridomorpha</taxon>
        <taxon>Ascaridoidea</taxon>
        <taxon>Ascarididae</taxon>
        <taxon>Ascaris</taxon>
    </lineage>
</organism>
<keyword evidence="6 7" id="KW-0067">ATP-binding</keyword>
<dbReference type="GO" id="GO:0006955">
    <property type="term" value="P:immune response"/>
    <property type="evidence" value="ECO:0007669"/>
    <property type="project" value="TreeGrafter"/>
</dbReference>
<dbReference type="PROSITE" id="PS00108">
    <property type="entry name" value="PROTEIN_KINASE_ST"/>
    <property type="match status" value="1"/>
</dbReference>
<accession>A0A9J2P6E6</accession>
<dbReference type="InterPro" id="IPR011009">
    <property type="entry name" value="Kinase-like_dom_sf"/>
</dbReference>
<dbReference type="InterPro" id="IPR000719">
    <property type="entry name" value="Prot_kinase_dom"/>
</dbReference>
<dbReference type="PROSITE" id="PS50011">
    <property type="entry name" value="PROTEIN_KINASE_DOM"/>
    <property type="match status" value="1"/>
</dbReference>
<evidence type="ECO:0000313" key="10">
    <source>
        <dbReference type="Proteomes" id="UP000036681"/>
    </source>
</evidence>
<dbReference type="InterPro" id="IPR017441">
    <property type="entry name" value="Protein_kinase_ATP_BS"/>
</dbReference>
<keyword evidence="4 7" id="KW-0547">Nucleotide-binding</keyword>
<dbReference type="Pfam" id="PF07714">
    <property type="entry name" value="PK_Tyr_Ser-Thr"/>
    <property type="match status" value="1"/>
</dbReference>
<dbReference type="FunFam" id="3.30.200.20:FF:000180">
    <property type="entry name" value="serine/threonine-protein kinase STY46-like"/>
    <property type="match status" value="1"/>
</dbReference>
<evidence type="ECO:0000313" key="11">
    <source>
        <dbReference type="WBParaSite" id="ALUE_0000546001-mRNA-1"/>
    </source>
</evidence>
<dbReference type="Gene3D" id="3.30.200.20">
    <property type="entry name" value="Phosphorylase Kinase, domain 1"/>
    <property type="match status" value="1"/>
</dbReference>